<gene>
    <name evidence="2" type="ORF">C666_16690</name>
</gene>
<keyword evidence="3" id="KW-1185">Reference proteome</keyword>
<comment type="caution">
    <text evidence="2">The sequence shown here is derived from an EMBL/GenBank/DDBJ whole genome shotgun (WGS) entry which is preliminary data.</text>
</comment>
<evidence type="ECO:0000313" key="2">
    <source>
        <dbReference type="EMBL" id="ENO84755.1"/>
    </source>
</evidence>
<accession>N6XZR3</accession>
<dbReference type="Proteomes" id="UP000013232">
    <property type="component" value="Unassembled WGS sequence"/>
</dbReference>
<name>N6XZR3_THAL4</name>
<feature type="transmembrane region" description="Helical" evidence="1">
    <location>
        <begin position="34"/>
        <end position="55"/>
    </location>
</feature>
<dbReference type="EMBL" id="AMXE01000094">
    <property type="protein sequence ID" value="ENO84755.1"/>
    <property type="molecule type" value="Genomic_DNA"/>
</dbReference>
<proteinExistence type="predicted"/>
<evidence type="ECO:0008006" key="4">
    <source>
        <dbReference type="Google" id="ProtNLM"/>
    </source>
</evidence>
<dbReference type="RefSeq" id="WP_004344087.1">
    <property type="nucleotide sequence ID" value="NZ_AMXE01000094.1"/>
</dbReference>
<keyword evidence="1" id="KW-0812">Transmembrane</keyword>
<dbReference type="AlphaFoldDB" id="N6XZR3"/>
<evidence type="ECO:0000313" key="3">
    <source>
        <dbReference type="Proteomes" id="UP000013232"/>
    </source>
</evidence>
<protein>
    <recommendedName>
        <fullName evidence="4">Transmembrane protein</fullName>
    </recommendedName>
</protein>
<organism evidence="2 3">
    <name type="scientific">Thauera linaloolentis (strain DSM 12138 / JCM 21573 / CCUG 41526 / CIP 105981 / IAM 15112 / NBRC 102519 / 47Lol)</name>
    <dbReference type="NCBI Taxonomy" id="1123367"/>
    <lineage>
        <taxon>Bacteria</taxon>
        <taxon>Pseudomonadati</taxon>
        <taxon>Pseudomonadota</taxon>
        <taxon>Betaproteobacteria</taxon>
        <taxon>Rhodocyclales</taxon>
        <taxon>Zoogloeaceae</taxon>
        <taxon>Thauera</taxon>
    </lineage>
</organism>
<evidence type="ECO:0000256" key="1">
    <source>
        <dbReference type="SAM" id="Phobius"/>
    </source>
</evidence>
<keyword evidence="1" id="KW-1133">Transmembrane helix</keyword>
<keyword evidence="1" id="KW-0472">Membrane</keyword>
<feature type="transmembrane region" description="Helical" evidence="1">
    <location>
        <begin position="6"/>
        <end position="22"/>
    </location>
</feature>
<sequence>MPHPYKYILLLITLVLPYLIVAHRNRFDSSFATALRFALAVAAVWGWLLCTRLIVDHMDARIALTPEQLASIHAGDGARNASALLFGWVPGVLLASISWCVARSWHWLRAII</sequence>
<feature type="transmembrane region" description="Helical" evidence="1">
    <location>
        <begin position="83"/>
        <end position="102"/>
    </location>
</feature>
<reference evidence="2 3" key="1">
    <citation type="submission" date="2012-09" db="EMBL/GenBank/DDBJ databases">
        <title>Draft Genome Sequences of 6 Strains from Genus Thauera.</title>
        <authorList>
            <person name="Liu B."/>
            <person name="Shapleigh J.P."/>
            <person name="Frostegard A.H."/>
        </authorList>
    </citation>
    <scope>NUCLEOTIDE SEQUENCE [LARGE SCALE GENOMIC DNA]</scope>
    <source>
        <strain evidence="3">47Lol / DSM 12138</strain>
    </source>
</reference>